<proteinExistence type="predicted"/>
<dbReference type="Proteomes" id="UP000028045">
    <property type="component" value="Unassembled WGS sequence"/>
</dbReference>
<dbReference type="EMBL" id="KL647400">
    <property type="protein sequence ID" value="KEY75125.1"/>
    <property type="molecule type" value="Genomic_DNA"/>
</dbReference>
<evidence type="ECO:0000313" key="2">
    <source>
        <dbReference type="EMBL" id="KEY75125.1"/>
    </source>
</evidence>
<feature type="transmembrane region" description="Helical" evidence="1">
    <location>
        <begin position="49"/>
        <end position="71"/>
    </location>
</feature>
<dbReference type="HOGENOM" id="CLU_038717_3_0_1"/>
<feature type="transmembrane region" description="Helical" evidence="1">
    <location>
        <begin position="160"/>
        <end position="180"/>
    </location>
</feature>
<feature type="transmembrane region" description="Helical" evidence="1">
    <location>
        <begin position="12"/>
        <end position="37"/>
    </location>
</feature>
<reference evidence="2 3" key="1">
    <citation type="journal article" date="2014" name="BMC Genomics">
        <title>Comparative genome sequencing reveals chemotype-specific gene clusters in the toxigenic black mold Stachybotrys.</title>
        <authorList>
            <person name="Semeiks J."/>
            <person name="Borek D."/>
            <person name="Otwinowski Z."/>
            <person name="Grishin N.V."/>
        </authorList>
    </citation>
    <scope>NUCLEOTIDE SEQUENCE [LARGE SCALE GENOMIC DNA]</scope>
    <source>
        <strain evidence="3">CBS 109288 / IBT 7711</strain>
    </source>
</reference>
<feature type="transmembrane region" description="Helical" evidence="1">
    <location>
        <begin position="228"/>
        <end position="250"/>
    </location>
</feature>
<organism evidence="2 3">
    <name type="scientific">Stachybotrys chartarum (strain CBS 109288 / IBT 7711)</name>
    <name type="common">Toxic black mold</name>
    <name type="synonym">Stilbospora chartarum</name>
    <dbReference type="NCBI Taxonomy" id="1280523"/>
    <lineage>
        <taxon>Eukaryota</taxon>
        <taxon>Fungi</taxon>
        <taxon>Dikarya</taxon>
        <taxon>Ascomycota</taxon>
        <taxon>Pezizomycotina</taxon>
        <taxon>Sordariomycetes</taxon>
        <taxon>Hypocreomycetidae</taxon>
        <taxon>Hypocreales</taxon>
        <taxon>Stachybotryaceae</taxon>
        <taxon>Stachybotrys</taxon>
    </lineage>
</organism>
<feature type="transmembrane region" description="Helical" evidence="1">
    <location>
        <begin position="122"/>
        <end position="140"/>
    </location>
</feature>
<name>A0A084BC46_STACB</name>
<keyword evidence="1" id="KW-1133">Transmembrane helix</keyword>
<keyword evidence="1" id="KW-0472">Membrane</keyword>
<feature type="transmembrane region" description="Helical" evidence="1">
    <location>
        <begin position="285"/>
        <end position="302"/>
    </location>
</feature>
<feature type="transmembrane region" description="Helical" evidence="1">
    <location>
        <begin position="83"/>
        <end position="102"/>
    </location>
</feature>
<evidence type="ECO:0000256" key="1">
    <source>
        <dbReference type="SAM" id="Phobius"/>
    </source>
</evidence>
<dbReference type="AlphaFoldDB" id="A0A084BC46"/>
<sequence>MSSSLYTFRTLSIYGVAALWGLMAVNGTLGLLVQTAWYRVYPTGTTHNFAWTGIWPVDFQIGLLVSFFYSLFAVAELPDDGPFLLGLDLLLALAVFNLMTLVEDRRNRKTGSLRVPVWWQSLWNFFGAACVLPVYIGLYVEKRARTSPGRIPAPQAQALVFSALWLLALSLPTLLPGLLLSSPYRIQAGVVMWLAGPFTLGPFQDLVAYSLSGHTATRGLGFRNPVKAAYTILGVASALVHVAVVLGALVDSHTSVSRIFVPQHARLVPGTQTALIEGAMLFTQYDYIGITLTTLAAGFFLLRRRVDNKRAVRSQGNTSSGMRTMAGLTALFGPGAGMAWLLCKKEDELSAI</sequence>
<gene>
    <name evidence="2" type="ORF">S7711_10482</name>
</gene>
<feature type="transmembrane region" description="Helical" evidence="1">
    <location>
        <begin position="323"/>
        <end position="342"/>
    </location>
</feature>
<accession>A0A084BC46</accession>
<dbReference type="OrthoDB" id="72269at2759"/>
<keyword evidence="3" id="KW-1185">Reference proteome</keyword>
<keyword evidence="1" id="KW-0812">Transmembrane</keyword>
<protein>
    <submittedName>
        <fullName evidence="2">Uncharacterized protein</fullName>
    </submittedName>
</protein>
<feature type="transmembrane region" description="Helical" evidence="1">
    <location>
        <begin position="186"/>
        <end position="207"/>
    </location>
</feature>
<evidence type="ECO:0000313" key="3">
    <source>
        <dbReference type="Proteomes" id="UP000028045"/>
    </source>
</evidence>